<evidence type="ECO:0000259" key="12">
    <source>
        <dbReference type="Pfam" id="PF23414"/>
    </source>
</evidence>
<dbReference type="AlphaFoldDB" id="A0AAX7U3E7"/>
<keyword evidence="14" id="KW-1185">Reference proteome</keyword>
<evidence type="ECO:0000256" key="6">
    <source>
        <dbReference type="ARBA" id="ARBA00022737"/>
    </source>
</evidence>
<dbReference type="InterPro" id="IPR005108">
    <property type="entry name" value="HELP"/>
</dbReference>
<keyword evidence="5" id="KW-0493">Microtubule</keyword>
<evidence type="ECO:0000256" key="3">
    <source>
        <dbReference type="ARBA" id="ARBA00022490"/>
    </source>
</evidence>
<keyword evidence="4 8" id="KW-0853">WD repeat</keyword>
<keyword evidence="7" id="KW-0206">Cytoskeleton</keyword>
<evidence type="ECO:0000256" key="4">
    <source>
        <dbReference type="ARBA" id="ARBA00022574"/>
    </source>
</evidence>
<evidence type="ECO:0000256" key="1">
    <source>
        <dbReference type="ARBA" id="ARBA00004245"/>
    </source>
</evidence>
<name>A0AAX7U3E7_ASTCA</name>
<feature type="compositionally biased region" description="Basic and acidic residues" evidence="10">
    <location>
        <begin position="145"/>
        <end position="154"/>
    </location>
</feature>
<dbReference type="InterPro" id="IPR001680">
    <property type="entry name" value="WD40_rpt"/>
</dbReference>
<feature type="compositionally biased region" description="Low complexity" evidence="10">
    <location>
        <begin position="107"/>
        <end position="118"/>
    </location>
</feature>
<dbReference type="CDD" id="cd21947">
    <property type="entry name" value="TD_EMAP1"/>
    <property type="match status" value="1"/>
</dbReference>
<feature type="compositionally biased region" description="Polar residues" evidence="10">
    <location>
        <begin position="125"/>
        <end position="143"/>
    </location>
</feature>
<keyword evidence="3" id="KW-0963">Cytoplasm</keyword>
<reference evidence="13" key="1">
    <citation type="submission" date="2018-05" db="EMBL/GenBank/DDBJ databases">
        <authorList>
            <person name="Datahose"/>
        </authorList>
    </citation>
    <scope>NUCLEOTIDE SEQUENCE</scope>
</reference>
<feature type="repeat" description="WD" evidence="8">
    <location>
        <begin position="693"/>
        <end position="724"/>
    </location>
</feature>
<dbReference type="Pfam" id="PF03451">
    <property type="entry name" value="HELP"/>
    <property type="match status" value="1"/>
</dbReference>
<feature type="repeat" description="WD" evidence="8">
    <location>
        <begin position="564"/>
        <end position="605"/>
    </location>
</feature>
<accession>A0AAX7U3E7</accession>
<evidence type="ECO:0000256" key="7">
    <source>
        <dbReference type="ARBA" id="ARBA00023212"/>
    </source>
</evidence>
<dbReference type="SUPFAM" id="SSF50978">
    <property type="entry name" value="WD40 repeat-like"/>
    <property type="match status" value="2"/>
</dbReference>
<comment type="similarity">
    <text evidence="2">Belongs to the WD repeat EMAP family.</text>
</comment>
<dbReference type="Ensembl" id="ENSACLT00000052053.1">
    <property type="protein sequence ID" value="ENSACLP00000063335.1"/>
    <property type="gene ID" value="ENSACLG00000019636.2"/>
</dbReference>
<evidence type="ECO:0008006" key="15">
    <source>
        <dbReference type="Google" id="ProtNLM"/>
    </source>
</evidence>
<evidence type="ECO:0000256" key="5">
    <source>
        <dbReference type="ARBA" id="ARBA00022701"/>
    </source>
</evidence>
<comment type="subcellular location">
    <subcellularLocation>
        <location evidence="1">Cytoplasm</location>
        <location evidence="1">Cytoskeleton</location>
    </subcellularLocation>
</comment>
<evidence type="ECO:0000256" key="9">
    <source>
        <dbReference type="SAM" id="Coils"/>
    </source>
</evidence>
<keyword evidence="9" id="KW-0175">Coiled coil</keyword>
<feature type="compositionally biased region" description="Polar residues" evidence="10">
    <location>
        <begin position="158"/>
        <end position="168"/>
    </location>
</feature>
<keyword evidence="6" id="KW-0677">Repeat</keyword>
<evidence type="ECO:0000256" key="10">
    <source>
        <dbReference type="SAM" id="MobiDB-lite"/>
    </source>
</evidence>
<dbReference type="GO" id="GO:0000226">
    <property type="term" value="P:microtubule cytoskeleton organization"/>
    <property type="evidence" value="ECO:0007669"/>
    <property type="project" value="TreeGrafter"/>
</dbReference>
<dbReference type="GeneTree" id="ENSGT00940000153887"/>
<dbReference type="FunFam" id="2.130.10.10:FF:000005">
    <property type="entry name" value="Putative echinoderm microtubule-associated protein-like 1"/>
    <property type="match status" value="1"/>
</dbReference>
<dbReference type="PANTHER" id="PTHR13720:SF22">
    <property type="entry name" value="ECHINODERM MICROTUBULE-ASSOCIATED PROTEIN-LIKE 1"/>
    <property type="match status" value="1"/>
</dbReference>
<dbReference type="GO" id="GO:0008017">
    <property type="term" value="F:microtubule binding"/>
    <property type="evidence" value="ECO:0007669"/>
    <property type="project" value="TreeGrafter"/>
</dbReference>
<dbReference type="SUPFAM" id="SSF50998">
    <property type="entry name" value="Quinoprotein alcohol dehydrogenase-like"/>
    <property type="match status" value="1"/>
</dbReference>
<dbReference type="InterPro" id="IPR011047">
    <property type="entry name" value="Quinoprotein_ADH-like_sf"/>
</dbReference>
<dbReference type="GO" id="GO:0005874">
    <property type="term" value="C:microtubule"/>
    <property type="evidence" value="ECO:0007669"/>
    <property type="project" value="UniProtKB-KW"/>
</dbReference>
<dbReference type="PANTHER" id="PTHR13720">
    <property type="entry name" value="WD-40 REPEAT PROTEIN"/>
    <property type="match status" value="1"/>
</dbReference>
<organism evidence="13 14">
    <name type="scientific">Astatotilapia calliptera</name>
    <name type="common">Eastern happy</name>
    <name type="synonym">Chromis callipterus</name>
    <dbReference type="NCBI Taxonomy" id="8154"/>
    <lineage>
        <taxon>Eukaryota</taxon>
        <taxon>Metazoa</taxon>
        <taxon>Chordata</taxon>
        <taxon>Craniata</taxon>
        <taxon>Vertebrata</taxon>
        <taxon>Euteleostomi</taxon>
        <taxon>Actinopterygii</taxon>
        <taxon>Neopterygii</taxon>
        <taxon>Teleostei</taxon>
        <taxon>Neoteleostei</taxon>
        <taxon>Acanthomorphata</taxon>
        <taxon>Ovalentaria</taxon>
        <taxon>Cichlomorphae</taxon>
        <taxon>Cichliformes</taxon>
        <taxon>Cichlidae</taxon>
        <taxon>African cichlids</taxon>
        <taxon>Pseudocrenilabrinae</taxon>
        <taxon>Haplochromini</taxon>
        <taxon>Astatotilapia</taxon>
    </lineage>
</organism>
<dbReference type="InterPro" id="IPR036322">
    <property type="entry name" value="WD40_repeat_dom_sf"/>
</dbReference>
<reference evidence="13" key="2">
    <citation type="submission" date="2025-08" db="UniProtKB">
        <authorList>
            <consortium name="Ensembl"/>
        </authorList>
    </citation>
    <scope>IDENTIFICATION</scope>
</reference>
<dbReference type="FunFam" id="2.130.10.10:FF:000011">
    <property type="entry name" value="Echinoderm microtubule-associated protein-like 2 isoform 1"/>
    <property type="match status" value="1"/>
</dbReference>
<protein>
    <recommendedName>
        <fullName evidence="15">HELP domain-containing protein</fullName>
    </recommendedName>
</protein>
<dbReference type="PROSITE" id="PS50294">
    <property type="entry name" value="WD_REPEATS_REGION"/>
    <property type="match status" value="2"/>
</dbReference>
<evidence type="ECO:0000313" key="14">
    <source>
        <dbReference type="Proteomes" id="UP000265100"/>
    </source>
</evidence>
<feature type="domain" description="EML-like first beta-propeller" evidence="11">
    <location>
        <begin position="290"/>
        <end position="554"/>
    </location>
</feature>
<evidence type="ECO:0000259" key="11">
    <source>
        <dbReference type="Pfam" id="PF23409"/>
    </source>
</evidence>
<feature type="domain" description="EML-like second beta-propeller" evidence="12">
    <location>
        <begin position="571"/>
        <end position="839"/>
    </location>
</feature>
<dbReference type="SMART" id="SM00320">
    <property type="entry name" value="WD40"/>
    <property type="match status" value="11"/>
</dbReference>
<reference evidence="13" key="3">
    <citation type="submission" date="2025-09" db="UniProtKB">
        <authorList>
            <consortium name="Ensembl"/>
        </authorList>
    </citation>
    <scope>IDENTIFICATION</scope>
</reference>
<dbReference type="InterPro" id="IPR055439">
    <property type="entry name" value="Beta-prop_EML_1st"/>
</dbReference>
<dbReference type="InterPro" id="IPR050630">
    <property type="entry name" value="WD_repeat_EMAP"/>
</dbReference>
<feature type="region of interest" description="Disordered" evidence="10">
    <location>
        <begin position="71"/>
        <end position="184"/>
    </location>
</feature>
<dbReference type="Pfam" id="PF23409">
    <property type="entry name" value="Beta-prop_EML"/>
    <property type="match status" value="1"/>
</dbReference>
<evidence type="ECO:0000313" key="13">
    <source>
        <dbReference type="Ensembl" id="ENSACLP00000063335.1"/>
    </source>
</evidence>
<dbReference type="Gene3D" id="2.130.10.10">
    <property type="entry name" value="YVTN repeat-like/Quinoprotein amine dehydrogenase"/>
    <property type="match status" value="2"/>
</dbReference>
<feature type="repeat" description="WD" evidence="8">
    <location>
        <begin position="805"/>
        <end position="840"/>
    </location>
</feature>
<proteinExistence type="inferred from homology"/>
<dbReference type="Proteomes" id="UP000265100">
    <property type="component" value="Chromosome 19"/>
</dbReference>
<evidence type="ECO:0000256" key="2">
    <source>
        <dbReference type="ARBA" id="ARBA00006489"/>
    </source>
</evidence>
<dbReference type="InterPro" id="IPR055442">
    <property type="entry name" value="Beta-prop_EML-like_2nd"/>
</dbReference>
<dbReference type="GO" id="GO:0072686">
    <property type="term" value="C:mitotic spindle"/>
    <property type="evidence" value="ECO:0007669"/>
    <property type="project" value="TreeGrafter"/>
</dbReference>
<evidence type="ECO:0000256" key="8">
    <source>
        <dbReference type="PROSITE-ProRule" id="PRU00221"/>
    </source>
</evidence>
<gene>
    <name evidence="13" type="primary">EML1</name>
</gene>
<dbReference type="Pfam" id="PF23414">
    <property type="entry name" value="Beta-prop_EML_2"/>
    <property type="match status" value="1"/>
</dbReference>
<dbReference type="PROSITE" id="PS50082">
    <property type="entry name" value="WD_REPEATS_2"/>
    <property type="match status" value="3"/>
</dbReference>
<feature type="coiled-coil region" evidence="9">
    <location>
        <begin position="31"/>
        <end position="58"/>
    </location>
</feature>
<dbReference type="InterPro" id="IPR015943">
    <property type="entry name" value="WD40/YVTN_repeat-like_dom_sf"/>
</dbReference>
<sequence length="840" mass="92684">MEDGFSSYSSLYDTSSLLQFCNDDSASAASSMEVTDRIASLEQRVQMQEDEIQLLKSALADVVRRLNVSEEQQAMGARRGPTKARPMIATLPLRPTVNNGTVLPKKGSGTLPSPSGSGSRKDTSAPANKTTVRRANSNEQMGTLNRKDSGDSKGNRTRAGSTGSNSSGKRSDSKQRDPVFNAGMRRVTHCKEEGYVKMYLKGRPVTMYMPKDQVDSYCLEARAELPSNKLKLDWVYPFTATYLPNTGGRELVYGYRGRDCRSNLYLLPTGETVYFIASVVVLFNVDERLQRHYTGHTDDIKCLAVHPDKITIATGQVAGTSSDGKQLAPHVRVWDSVSLNTLHVLGTGFFDRALVCLAFSKSNGGNTLCVVDDSNDHVLSVWDWQKEDRLAEVKCSNESVFAADFHPTDSNIVVTCGKSHLYFWNLEKGMLVKKQGLFEKQEKPKFVLCVTFAENGDAITGDSSGNILVWGKGTNRISHVIQGAHEGSIFALCMLRNGTLVSGGKDRRLISWDSSYQQTQTVEVPELFGPIRTIAEGRGESVLIGTTKNFVLKGSLDGEFMPITQGHTDELWGLAIHPWKPQFLTCGYDRQVCLWDSSSHQLIWSKSLEDAAQSAGFHPSGAVVAVGTQTGRWLVLDTDSKDLVTMHTDGNEQLSVMRYGPDGNFLAIGSHDNYIYIYAVAENGRKYSRVGKCSGHSSFITHLDWSVDSQYLVSNSGDYEILYWIPSVCKQVVSVETTRDIEWATHTCTLGFQVFGLWPDGSDGTDINAVCRSNDKSLLVTGDDFGKVHLFSYPCSQFRAPSHVYGGHSSHVTNVTFLYDDSYLVSTGGKDMSVMQWRIV</sequence>